<feature type="signal peptide" evidence="2">
    <location>
        <begin position="1"/>
        <end position="21"/>
    </location>
</feature>
<proteinExistence type="predicted"/>
<dbReference type="AlphaFoldDB" id="A0A5D4RFR8"/>
<sequence length="220" mass="24411">MKKIYSVIFMALFLATAGAFYMEGAPQDATASDKKAEEVQSEKQEETVNPTQEVNETVTAKEESSKDKKEQLTEPAEKVVEPSQEPAIEEEAAPTKSKEQDTIKIGDNIYVNIMDREKFAHMSRTASKYGATLYALPNSDLFVIAKDGEPIVYMSTGVKSAPVAYVNLLAELFAEGYDEYKRLSENILFSAETGAKVSVDFGDYIAYGIDVKDGWIRVSW</sequence>
<accession>A0A5D4RFR8</accession>
<feature type="chain" id="PRO_5038874091" evidence="2">
    <location>
        <begin position="22"/>
        <end position="220"/>
    </location>
</feature>
<reference evidence="3 4" key="1">
    <citation type="submission" date="2019-08" db="EMBL/GenBank/DDBJ databases">
        <title>Bacillus genomes from the desert of Cuatro Cienegas, Coahuila.</title>
        <authorList>
            <person name="Olmedo-Alvarez G."/>
        </authorList>
    </citation>
    <scope>NUCLEOTIDE SEQUENCE [LARGE SCALE GENOMIC DNA]</scope>
    <source>
        <strain evidence="3 4">CH446_14T</strain>
    </source>
</reference>
<feature type="compositionally biased region" description="Basic and acidic residues" evidence="1">
    <location>
        <begin position="59"/>
        <end position="80"/>
    </location>
</feature>
<evidence type="ECO:0000313" key="3">
    <source>
        <dbReference type="EMBL" id="TYS50323.1"/>
    </source>
</evidence>
<evidence type="ECO:0000256" key="1">
    <source>
        <dbReference type="SAM" id="MobiDB-lite"/>
    </source>
</evidence>
<dbReference type="Proteomes" id="UP000322139">
    <property type="component" value="Unassembled WGS sequence"/>
</dbReference>
<name>A0A5D4RFR8_9BACI</name>
<feature type="region of interest" description="Disordered" evidence="1">
    <location>
        <begin position="26"/>
        <end position="99"/>
    </location>
</feature>
<dbReference type="EMBL" id="VTER01000003">
    <property type="protein sequence ID" value="TYS50323.1"/>
    <property type="molecule type" value="Genomic_DNA"/>
</dbReference>
<keyword evidence="2" id="KW-0732">Signal</keyword>
<feature type="compositionally biased region" description="Polar residues" evidence="1">
    <location>
        <begin position="47"/>
        <end position="58"/>
    </location>
</feature>
<protein>
    <submittedName>
        <fullName evidence="3">Uncharacterized protein</fullName>
    </submittedName>
</protein>
<comment type="caution">
    <text evidence="3">The sequence shown here is derived from an EMBL/GenBank/DDBJ whole genome shotgun (WGS) entry which is preliminary data.</text>
</comment>
<dbReference type="RefSeq" id="WP_148974125.1">
    <property type="nucleotide sequence ID" value="NZ_JBNIKU010000014.1"/>
</dbReference>
<evidence type="ECO:0000313" key="4">
    <source>
        <dbReference type="Proteomes" id="UP000322139"/>
    </source>
</evidence>
<evidence type="ECO:0000256" key="2">
    <source>
        <dbReference type="SAM" id="SignalP"/>
    </source>
</evidence>
<gene>
    <name evidence="3" type="ORF">FZD51_07205</name>
</gene>
<organism evidence="3 4">
    <name type="scientific">Bacillus infantis</name>
    <dbReference type="NCBI Taxonomy" id="324767"/>
    <lineage>
        <taxon>Bacteria</taxon>
        <taxon>Bacillati</taxon>
        <taxon>Bacillota</taxon>
        <taxon>Bacilli</taxon>
        <taxon>Bacillales</taxon>
        <taxon>Bacillaceae</taxon>
        <taxon>Bacillus</taxon>
    </lineage>
</organism>
<feature type="compositionally biased region" description="Basic and acidic residues" evidence="1">
    <location>
        <begin position="31"/>
        <end position="46"/>
    </location>
</feature>